<dbReference type="PANTHER" id="PTHR30029:SF2">
    <property type="entry name" value="STAGE V SPORULATION PROTEIN R"/>
    <property type="match status" value="1"/>
</dbReference>
<reference evidence="4" key="1">
    <citation type="submission" date="2017-01" db="EMBL/GenBank/DDBJ databases">
        <authorList>
            <person name="Varghese N."/>
            <person name="Submissions S."/>
        </authorList>
    </citation>
    <scope>NUCLEOTIDE SEQUENCE [LARGE SCALE GENOMIC DNA]</scope>
    <source>
        <strain evidence="4">DM9</strain>
    </source>
</reference>
<evidence type="ECO:0000259" key="1">
    <source>
        <dbReference type="Pfam" id="PF04293"/>
    </source>
</evidence>
<dbReference type="InterPro" id="IPR057008">
    <property type="entry name" value="SpoVR-like_C"/>
</dbReference>
<dbReference type="Proteomes" id="UP000185924">
    <property type="component" value="Unassembled WGS sequence"/>
</dbReference>
<protein>
    <submittedName>
        <fullName evidence="3">Stage V sporulation protein SpoVR/YcgB, involved in spore cortex formation</fullName>
    </submittedName>
</protein>
<name>A0A1N6WIL4_9BACT</name>
<dbReference type="EMBL" id="FTNM01000002">
    <property type="protein sequence ID" value="SIQ89816.1"/>
    <property type="molecule type" value="Genomic_DNA"/>
</dbReference>
<evidence type="ECO:0000259" key="2">
    <source>
        <dbReference type="Pfam" id="PF24755"/>
    </source>
</evidence>
<evidence type="ECO:0000313" key="3">
    <source>
        <dbReference type="EMBL" id="SIQ89816.1"/>
    </source>
</evidence>
<dbReference type="OrthoDB" id="9784270at2"/>
<dbReference type="NCBIfam" id="NF008737">
    <property type="entry name" value="PRK11767.1"/>
    <property type="match status" value="1"/>
</dbReference>
<dbReference type="RefSeq" id="WP_076421681.1">
    <property type="nucleotide sequence ID" value="NZ_FTNM01000002.1"/>
</dbReference>
<dbReference type="Pfam" id="PF24755">
    <property type="entry name" value="SpoVR_C"/>
    <property type="match status" value="1"/>
</dbReference>
<dbReference type="AlphaFoldDB" id="A0A1N6WIL4"/>
<gene>
    <name evidence="3" type="ORF">SAMN05421545_1560</name>
</gene>
<accession>A0A1N6WIL4</accession>
<sequence>MTEKEKYRAMFCDPNWDYETLQAADEVISRIGQEYLKLKTYPNQIEVVTSEQMLDAYALTGLPTSYPHWKFGKDFVLNQNNYTKGRMGLSYELVINSNPCISYNMENNSTCMMLLVIAHACQGHNAFFANNYMFLDWTSADSIVDYMAFAREYILKCEEEYGEEEVERVLDAAHALMNYGVDKYKKPSKLSALEENERLKKLTAIRHENYNELWRTLPQGTDEPELLTSDEGRFPKEPEENILYFIEKYAPAMPPWKREIVRIVRKVSQYFYPQGATKVMNEGFATFVHYHIINKMFEEGYLNDGFMLEFIKSHSSVLFQPEYNSKFYSGLNPYTLGFNIFMDIKRICQEPTEEDKAWFPDLIGKDWLDQVLYVMENFRDDSFILQYLSPKVIRDMKLFTIIDNEGETEFQIGAIHNERGYRRVREQLASQYDRSSYIPNIQVTRVDRHQTSKLYLTHYMQKDRKLETKSARQTMAHLRYLWGFPVELHSKNKLGINESSFEVK</sequence>
<evidence type="ECO:0000313" key="4">
    <source>
        <dbReference type="Proteomes" id="UP000185924"/>
    </source>
</evidence>
<keyword evidence="4" id="KW-1185">Reference proteome</keyword>
<dbReference type="InterPro" id="IPR057270">
    <property type="entry name" value="Ycgb-like"/>
</dbReference>
<dbReference type="Pfam" id="PF04293">
    <property type="entry name" value="SpoVR"/>
    <property type="match status" value="1"/>
</dbReference>
<proteinExistence type="predicted"/>
<dbReference type="STRING" id="1077936.SAMN05421545_1560"/>
<dbReference type="PANTHER" id="PTHR30029">
    <property type="entry name" value="STAGE V SPORULATION PROTEIN R"/>
    <property type="match status" value="1"/>
</dbReference>
<feature type="domain" description="SpoVR protein-like N-terminal" evidence="1">
    <location>
        <begin position="16"/>
        <end position="435"/>
    </location>
</feature>
<dbReference type="InterPro" id="IPR056174">
    <property type="entry name" value="SpoVR_N"/>
</dbReference>
<dbReference type="InterPro" id="IPR007390">
    <property type="entry name" value="Spore_V_R"/>
</dbReference>
<organism evidence="3 4">
    <name type="scientific">Pontibacter lucknowensis</name>
    <dbReference type="NCBI Taxonomy" id="1077936"/>
    <lineage>
        <taxon>Bacteria</taxon>
        <taxon>Pseudomonadati</taxon>
        <taxon>Bacteroidota</taxon>
        <taxon>Cytophagia</taxon>
        <taxon>Cytophagales</taxon>
        <taxon>Hymenobacteraceae</taxon>
        <taxon>Pontibacter</taxon>
    </lineage>
</organism>
<feature type="domain" description="SpoVR-like C-terminal" evidence="2">
    <location>
        <begin position="439"/>
        <end position="492"/>
    </location>
</feature>